<comment type="caution">
    <text evidence="2">The sequence shown here is derived from an EMBL/GenBank/DDBJ whole genome shotgun (WGS) entry which is preliminary data.</text>
</comment>
<reference evidence="2 3" key="1">
    <citation type="submission" date="2016-06" db="EMBL/GenBank/DDBJ databases">
        <title>Genome sequence of endosymbiont of Candidatus Endolucinida thiodiazotropha.</title>
        <authorList>
            <person name="Poehlein A."/>
            <person name="Koenig S."/>
            <person name="Heiden S.E."/>
            <person name="Thuermer A."/>
            <person name="Voget S."/>
            <person name="Daniel R."/>
            <person name="Markert S."/>
            <person name="Gros O."/>
            <person name="Schweder T."/>
        </authorList>
    </citation>
    <scope>NUCLEOTIDE SEQUENCE [LARGE SCALE GENOMIC DNA]</scope>
    <source>
        <strain evidence="2 3">COS</strain>
    </source>
</reference>
<proteinExistence type="predicted"/>
<accession>A0A7Z1AG62</accession>
<sequence>MRDKRSSDKSGTTPKQPPKRPARDYSALPQRPITLKHSKKKKSASKTIKSSANKMPSSASKKKTPPKKAVPRVKKKPANRWLLKGISETTRQYAQEEANRQGVAIGEWIERLILSSQRSATGRQQVPDESQTDDQQEEIAEALHAIEQRLDKIEEQKGFWRQFWEQVKEQAKP</sequence>
<dbReference type="EMBL" id="MARB01000005">
    <property type="protein sequence ID" value="ODJ88602.1"/>
    <property type="molecule type" value="Genomic_DNA"/>
</dbReference>
<organism evidence="2 3">
    <name type="scientific">Candidatus Thiodiazotropha endolucinida</name>
    <dbReference type="NCBI Taxonomy" id="1655433"/>
    <lineage>
        <taxon>Bacteria</taxon>
        <taxon>Pseudomonadati</taxon>
        <taxon>Pseudomonadota</taxon>
        <taxon>Gammaproteobacteria</taxon>
        <taxon>Chromatiales</taxon>
        <taxon>Sedimenticolaceae</taxon>
        <taxon>Candidatus Thiodiazotropha</taxon>
    </lineage>
</organism>
<name>A0A7Z1AG62_9GAMM</name>
<dbReference type="OrthoDB" id="10012244at2"/>
<feature type="region of interest" description="Disordered" evidence="1">
    <location>
        <begin position="117"/>
        <end position="136"/>
    </location>
</feature>
<protein>
    <submittedName>
        <fullName evidence="2">Uncharacterized protein</fullName>
    </submittedName>
</protein>
<feature type="compositionally biased region" description="Low complexity" evidence="1">
    <location>
        <begin position="45"/>
        <end position="59"/>
    </location>
</feature>
<gene>
    <name evidence="2" type="ORF">CODIS_11510</name>
</gene>
<dbReference type="RefSeq" id="WP_069121992.1">
    <property type="nucleotide sequence ID" value="NZ_MARB01000005.1"/>
</dbReference>
<evidence type="ECO:0000256" key="1">
    <source>
        <dbReference type="SAM" id="MobiDB-lite"/>
    </source>
</evidence>
<feature type="compositionally biased region" description="Polar residues" evidence="1">
    <location>
        <begin position="117"/>
        <end position="129"/>
    </location>
</feature>
<feature type="compositionally biased region" description="Basic residues" evidence="1">
    <location>
        <begin position="34"/>
        <end position="44"/>
    </location>
</feature>
<dbReference type="AlphaFoldDB" id="A0A7Z1AG62"/>
<dbReference type="Proteomes" id="UP000094769">
    <property type="component" value="Unassembled WGS sequence"/>
</dbReference>
<evidence type="ECO:0000313" key="3">
    <source>
        <dbReference type="Proteomes" id="UP000094769"/>
    </source>
</evidence>
<feature type="region of interest" description="Disordered" evidence="1">
    <location>
        <begin position="1"/>
        <end position="82"/>
    </location>
</feature>
<evidence type="ECO:0000313" key="2">
    <source>
        <dbReference type="EMBL" id="ODJ88602.1"/>
    </source>
</evidence>
<feature type="compositionally biased region" description="Basic residues" evidence="1">
    <location>
        <begin position="60"/>
        <end position="78"/>
    </location>
</feature>
<keyword evidence="3" id="KW-1185">Reference proteome</keyword>